<organism evidence="2 3">
    <name type="scientific">Corynebacterium glyciniphilum AJ 3170</name>
    <dbReference type="NCBI Taxonomy" id="1404245"/>
    <lineage>
        <taxon>Bacteria</taxon>
        <taxon>Bacillati</taxon>
        <taxon>Actinomycetota</taxon>
        <taxon>Actinomycetes</taxon>
        <taxon>Mycobacteriales</taxon>
        <taxon>Corynebacteriaceae</taxon>
        <taxon>Corynebacterium</taxon>
    </lineage>
</organism>
<dbReference type="CDD" id="cd06813">
    <property type="entry name" value="PLPDE_III_DSD_D-TA_like_2"/>
    <property type="match status" value="1"/>
</dbReference>
<sequence>MISETTARRVVSRRILNLVSTPRPAVREAVAHLDAPFSVLDLDNALANAGDMVRRAAGTPIRLATKSVRIRPLIQRLLTIDGIAGLLSYSLGEALWLADEGICDDILVAYPSADRQLLHQLMCGEAYLRSITVMVDSAEHLDFIDAVVPPTERGNLRVCIDIDASLAVGPVHLGARRSPVHTVGQARALAELISDRDGFTLVGLMAYEGQIAGTTDSSPLVSAVKRLSAKELAGRRAAIVAAVSAVDGDLEFVNGGGTGSIESTVAEDAVTEIGAGSGVVGPGLFDNYSSFRPLSAEWFVLPVVRRPAPDFITVAGGGRIASGPPGADRVPVIDYPRGLSLTSAEGAGEVQTPLRGDVAAAMNLGDHVWFRHAKAGEQAEFTDSVLVVSDGDIIDEWPTYRGEGRIFT</sequence>
<protein>
    <recommendedName>
        <fullName evidence="1">Alanine racemase N-terminal domain-containing protein</fullName>
    </recommendedName>
</protein>
<evidence type="ECO:0000259" key="1">
    <source>
        <dbReference type="Pfam" id="PF01168"/>
    </source>
</evidence>
<dbReference type="STRING" id="1404245.CGLY_09610"/>
<dbReference type="InterPro" id="IPR001608">
    <property type="entry name" value="Ala_racemase_N"/>
</dbReference>
<dbReference type="InterPro" id="IPR029066">
    <property type="entry name" value="PLP-binding_barrel"/>
</dbReference>
<reference evidence="2 3" key="1">
    <citation type="journal article" date="2015" name="Int. J. Syst. Evol. Microbiol.">
        <title>Revisiting Corynebacterium glyciniphilum (ex Kubota et al., 1972) sp. nov., nom. rev., isolated from putrefied banana.</title>
        <authorList>
            <person name="Al-Dilaimi A."/>
            <person name="Bednarz H."/>
            <person name="Lomker A."/>
            <person name="Niehaus K."/>
            <person name="Kalinowski J."/>
            <person name="Ruckert C."/>
        </authorList>
    </citation>
    <scope>NUCLEOTIDE SEQUENCE [LARGE SCALE GENOMIC DNA]</scope>
    <source>
        <strain evidence="2">AJ 3170</strain>
    </source>
</reference>
<accession>X5DUP5</accession>
<keyword evidence="3" id="KW-1185">Reference proteome</keyword>
<dbReference type="Proteomes" id="UP000023703">
    <property type="component" value="Chromosome"/>
</dbReference>
<dbReference type="KEGG" id="cgy:CGLY_09610"/>
<dbReference type="Gene3D" id="3.20.20.10">
    <property type="entry name" value="Alanine racemase"/>
    <property type="match status" value="1"/>
</dbReference>
<feature type="domain" description="Alanine racemase N-terminal" evidence="1">
    <location>
        <begin position="41"/>
        <end position="211"/>
    </location>
</feature>
<dbReference type="EMBL" id="CP006842">
    <property type="protein sequence ID" value="AHW64367.1"/>
    <property type="molecule type" value="Genomic_DNA"/>
</dbReference>
<proteinExistence type="predicted"/>
<dbReference type="GO" id="GO:0008721">
    <property type="term" value="F:D-serine ammonia-lyase activity"/>
    <property type="evidence" value="ECO:0007669"/>
    <property type="project" value="TreeGrafter"/>
</dbReference>
<dbReference type="PANTHER" id="PTHR28004:SF2">
    <property type="entry name" value="D-SERINE DEHYDRATASE"/>
    <property type="match status" value="1"/>
</dbReference>
<evidence type="ECO:0000313" key="2">
    <source>
        <dbReference type="EMBL" id="AHW64367.1"/>
    </source>
</evidence>
<dbReference type="PANTHER" id="PTHR28004">
    <property type="entry name" value="ZGC:162816-RELATED"/>
    <property type="match status" value="1"/>
</dbReference>
<name>X5DUP5_9CORY</name>
<dbReference type="SUPFAM" id="SSF51419">
    <property type="entry name" value="PLP-binding barrel"/>
    <property type="match status" value="1"/>
</dbReference>
<gene>
    <name evidence="2" type="ORF">CGLY_09610</name>
</gene>
<dbReference type="AlphaFoldDB" id="X5DUP5"/>
<evidence type="ECO:0000313" key="3">
    <source>
        <dbReference type="Proteomes" id="UP000023703"/>
    </source>
</evidence>
<dbReference type="OrthoDB" id="2445260at2"/>
<dbReference type="GO" id="GO:0036088">
    <property type="term" value="P:D-serine catabolic process"/>
    <property type="evidence" value="ECO:0007669"/>
    <property type="project" value="TreeGrafter"/>
</dbReference>
<dbReference type="InterPro" id="IPR051466">
    <property type="entry name" value="D-amino_acid_metab_enzyme"/>
</dbReference>
<dbReference type="Pfam" id="PF01168">
    <property type="entry name" value="Ala_racemase_N"/>
    <property type="match status" value="1"/>
</dbReference>
<dbReference type="HOGENOM" id="CLU_042383_0_0_11"/>
<dbReference type="eggNOG" id="COG3616">
    <property type="taxonomic scope" value="Bacteria"/>
</dbReference>